<dbReference type="EMBL" id="PXWF02000307">
    <property type="protein sequence ID" value="PWF41773.1"/>
    <property type="molecule type" value="Genomic_DNA"/>
</dbReference>
<dbReference type="Proteomes" id="UP000241421">
    <property type="component" value="Unassembled WGS sequence"/>
</dbReference>
<reference evidence="2 3" key="1">
    <citation type="submission" date="2018-04" db="EMBL/GenBank/DDBJ databases">
        <title>Massilia violaceinigra sp. nov., a novel purple-pigmented bacterium isolated from Tianshan glacier, Xinjiang, China.</title>
        <authorList>
            <person name="Wang H."/>
        </authorList>
    </citation>
    <scope>NUCLEOTIDE SEQUENCE [LARGE SCALE GENOMIC DNA]</scope>
    <source>
        <strain evidence="2 3">B448-2</strain>
    </source>
</reference>
<dbReference type="Pfam" id="PF05940">
    <property type="entry name" value="NnrS"/>
    <property type="match status" value="1"/>
</dbReference>
<evidence type="ECO:0000256" key="1">
    <source>
        <dbReference type="SAM" id="Phobius"/>
    </source>
</evidence>
<feature type="transmembrane region" description="Helical" evidence="1">
    <location>
        <begin position="223"/>
        <end position="239"/>
    </location>
</feature>
<dbReference type="InterPro" id="IPR010266">
    <property type="entry name" value="NnrS"/>
</dbReference>
<feature type="transmembrane region" description="Helical" evidence="1">
    <location>
        <begin position="343"/>
        <end position="363"/>
    </location>
</feature>
<feature type="transmembrane region" description="Helical" evidence="1">
    <location>
        <begin position="273"/>
        <end position="298"/>
    </location>
</feature>
<feature type="transmembrane region" description="Helical" evidence="1">
    <location>
        <begin position="98"/>
        <end position="115"/>
    </location>
</feature>
<dbReference type="RefSeq" id="WP_106759864.1">
    <property type="nucleotide sequence ID" value="NZ_PXWF02000307.1"/>
</dbReference>
<evidence type="ECO:0000313" key="2">
    <source>
        <dbReference type="EMBL" id="PWF41773.1"/>
    </source>
</evidence>
<sequence>MSLLKIEEPAAPARHPAWAAQHPLWALGFRPFYLLAAALAALAIPLWLAQYLGWLHGWPQVGLAWHMHEMVFGMAVAVIVGFLFTAGRNWTGLWTPRGTHLALLALLWVLGRVAMLAAPVWLAAAVDILFLPLSAWAMFRVLHQSGNKRNMPLVGLLGVLALANGLFHAALLGWVSISPVAPVHGAILVIVIIESVIGGRVIPMFTNNGAPGAGAAIHPRVDKVALALTVAASLGLVAGVQGWPMLALAGCAGVASFWRLAGWKPHRTLRNPLLWILHLGYAWVGVGFLLLGLAAVGIGTASTAFHALAVGSMAGLIIGMMTRTTLGHTGRMMVAKRAEPAMYGLIQAGALLRVLAGFAPAAWRNEALVLSGVCWTLSFVIFLVVYGPYLLRARIDGKEG</sequence>
<feature type="transmembrane region" description="Helical" evidence="1">
    <location>
        <begin position="369"/>
        <end position="391"/>
    </location>
</feature>
<gene>
    <name evidence="2" type="ORF">C7C56_023895</name>
</gene>
<feature type="transmembrane region" description="Helical" evidence="1">
    <location>
        <begin position="304"/>
        <end position="322"/>
    </location>
</feature>
<keyword evidence="1" id="KW-0472">Membrane</keyword>
<feature type="transmembrane region" description="Helical" evidence="1">
    <location>
        <begin position="121"/>
        <end position="142"/>
    </location>
</feature>
<dbReference type="OrthoDB" id="9770040at2"/>
<proteinExistence type="predicted"/>
<dbReference type="AlphaFoldDB" id="A0A2U2HEC0"/>
<name>A0A2U2HEC0_9BURK</name>
<feature type="transmembrane region" description="Helical" evidence="1">
    <location>
        <begin position="32"/>
        <end position="53"/>
    </location>
</feature>
<organism evidence="2 3">
    <name type="scientific">Massilia glaciei</name>
    <dbReference type="NCBI Taxonomy" id="1524097"/>
    <lineage>
        <taxon>Bacteria</taxon>
        <taxon>Pseudomonadati</taxon>
        <taxon>Pseudomonadota</taxon>
        <taxon>Betaproteobacteria</taxon>
        <taxon>Burkholderiales</taxon>
        <taxon>Oxalobacteraceae</taxon>
        <taxon>Telluria group</taxon>
        <taxon>Massilia</taxon>
    </lineage>
</organism>
<protein>
    <submittedName>
        <fullName evidence="2">NnrS family protein</fullName>
    </submittedName>
</protein>
<comment type="caution">
    <text evidence="2">The sequence shown here is derived from an EMBL/GenBank/DDBJ whole genome shotgun (WGS) entry which is preliminary data.</text>
</comment>
<accession>A0A2U2HEC0</accession>
<keyword evidence="3" id="KW-1185">Reference proteome</keyword>
<feature type="transmembrane region" description="Helical" evidence="1">
    <location>
        <begin position="183"/>
        <end position="202"/>
    </location>
</feature>
<keyword evidence="1" id="KW-1133">Transmembrane helix</keyword>
<evidence type="ECO:0000313" key="3">
    <source>
        <dbReference type="Proteomes" id="UP000241421"/>
    </source>
</evidence>
<feature type="transmembrane region" description="Helical" evidence="1">
    <location>
        <begin position="65"/>
        <end position="86"/>
    </location>
</feature>
<keyword evidence="1" id="KW-0812">Transmembrane</keyword>
<feature type="transmembrane region" description="Helical" evidence="1">
    <location>
        <begin position="154"/>
        <end position="177"/>
    </location>
</feature>